<dbReference type="SMART" id="SM00091">
    <property type="entry name" value="PAS"/>
    <property type="match status" value="4"/>
</dbReference>
<comment type="subunit">
    <text evidence="14">At low DSF concentrations, interacts with RpfF.</text>
</comment>
<evidence type="ECO:0000256" key="11">
    <source>
        <dbReference type="ARBA" id="ARBA00022989"/>
    </source>
</evidence>
<dbReference type="Gene3D" id="1.20.120.160">
    <property type="entry name" value="HPT domain"/>
    <property type="match status" value="1"/>
</dbReference>
<evidence type="ECO:0000256" key="6">
    <source>
        <dbReference type="ARBA" id="ARBA00022679"/>
    </source>
</evidence>
<dbReference type="PROSITE" id="PS50109">
    <property type="entry name" value="HIS_KIN"/>
    <property type="match status" value="1"/>
</dbReference>
<dbReference type="SMART" id="SM00065">
    <property type="entry name" value="GAF"/>
    <property type="match status" value="1"/>
</dbReference>
<feature type="domain" description="Response regulatory" evidence="21">
    <location>
        <begin position="1092"/>
        <end position="1214"/>
    </location>
</feature>
<keyword evidence="12" id="KW-0902">Two-component regulatory system</keyword>
<dbReference type="RefSeq" id="WP_092162827.1">
    <property type="nucleotide sequence ID" value="NZ_FNGA01000005.1"/>
</dbReference>
<evidence type="ECO:0000259" key="24">
    <source>
        <dbReference type="PROSITE" id="PS50894"/>
    </source>
</evidence>
<evidence type="ECO:0000256" key="17">
    <source>
        <dbReference type="PROSITE-ProRule" id="PRU00169"/>
    </source>
</evidence>
<feature type="transmembrane region" description="Helical" evidence="19">
    <location>
        <begin position="91"/>
        <end position="111"/>
    </location>
</feature>
<dbReference type="InterPro" id="IPR036097">
    <property type="entry name" value="HisK_dim/P_sf"/>
</dbReference>
<name>A0A1G9KP47_9BACT</name>
<proteinExistence type="predicted"/>
<evidence type="ECO:0000259" key="22">
    <source>
        <dbReference type="PROSITE" id="PS50112"/>
    </source>
</evidence>
<dbReference type="Pfam" id="PF00072">
    <property type="entry name" value="Response_reg"/>
    <property type="match status" value="2"/>
</dbReference>
<evidence type="ECO:0000256" key="15">
    <source>
        <dbReference type="ARBA" id="ARBA00068150"/>
    </source>
</evidence>
<dbReference type="Pfam" id="PF02518">
    <property type="entry name" value="HATPase_c"/>
    <property type="match status" value="1"/>
</dbReference>
<keyword evidence="10" id="KW-0067">ATP-binding</keyword>
<evidence type="ECO:0000256" key="14">
    <source>
        <dbReference type="ARBA" id="ARBA00064003"/>
    </source>
</evidence>
<dbReference type="Proteomes" id="UP000199053">
    <property type="component" value="Unassembled WGS sequence"/>
</dbReference>
<dbReference type="SUPFAM" id="SSF52172">
    <property type="entry name" value="CheY-like"/>
    <property type="match status" value="2"/>
</dbReference>
<dbReference type="CDD" id="cd00130">
    <property type="entry name" value="PAS"/>
    <property type="match status" value="1"/>
</dbReference>
<evidence type="ECO:0000256" key="7">
    <source>
        <dbReference type="ARBA" id="ARBA00022692"/>
    </source>
</evidence>
<dbReference type="PROSITE" id="PS50894">
    <property type="entry name" value="HPT"/>
    <property type="match status" value="1"/>
</dbReference>
<keyword evidence="9" id="KW-0418">Kinase</keyword>
<protein>
    <recommendedName>
        <fullName evidence="15">Sensory/regulatory protein RpfC</fullName>
        <ecNumber evidence="3">2.7.13.3</ecNumber>
    </recommendedName>
</protein>
<dbReference type="SUPFAM" id="SSF55874">
    <property type="entry name" value="ATPase domain of HSP90 chaperone/DNA topoisomerase II/histidine kinase"/>
    <property type="match status" value="1"/>
</dbReference>
<dbReference type="InterPro" id="IPR001789">
    <property type="entry name" value="Sig_transdc_resp-reg_receiver"/>
</dbReference>
<feature type="domain" description="Response regulatory" evidence="21">
    <location>
        <begin position="1242"/>
        <end position="1358"/>
    </location>
</feature>
<feature type="region of interest" description="Disordered" evidence="18">
    <location>
        <begin position="55"/>
        <end position="81"/>
    </location>
</feature>
<dbReference type="PRINTS" id="PR00344">
    <property type="entry name" value="BCTRLSENSOR"/>
</dbReference>
<gene>
    <name evidence="25" type="ORF">SAMN05660337_3161</name>
</gene>
<dbReference type="SUPFAM" id="SSF47226">
    <property type="entry name" value="Histidine-containing phosphotransfer domain, HPT domain"/>
    <property type="match status" value="1"/>
</dbReference>
<dbReference type="SMART" id="SM00388">
    <property type="entry name" value="HisKA"/>
    <property type="match status" value="1"/>
</dbReference>
<reference evidence="26" key="1">
    <citation type="submission" date="2016-10" db="EMBL/GenBank/DDBJ databases">
        <authorList>
            <person name="Varghese N."/>
            <person name="Submissions S."/>
        </authorList>
    </citation>
    <scope>NUCLEOTIDE SEQUENCE [LARGE SCALE GENOMIC DNA]</scope>
    <source>
        <strain evidence="26">DSM 16995</strain>
    </source>
</reference>
<dbReference type="PROSITE" id="PS50110">
    <property type="entry name" value="RESPONSE_REGULATORY"/>
    <property type="match status" value="2"/>
</dbReference>
<dbReference type="Gene3D" id="1.10.287.130">
    <property type="match status" value="1"/>
</dbReference>
<evidence type="ECO:0000256" key="9">
    <source>
        <dbReference type="ARBA" id="ARBA00022777"/>
    </source>
</evidence>
<dbReference type="InterPro" id="IPR036641">
    <property type="entry name" value="HPT_dom_sf"/>
</dbReference>
<dbReference type="GO" id="GO:0005886">
    <property type="term" value="C:plasma membrane"/>
    <property type="evidence" value="ECO:0007669"/>
    <property type="project" value="UniProtKB-SubCell"/>
</dbReference>
<comment type="catalytic activity">
    <reaction evidence="1">
        <text>ATP + protein L-histidine = ADP + protein N-phospho-L-histidine.</text>
        <dbReference type="EC" id="2.7.13.3"/>
    </reaction>
</comment>
<dbReference type="GO" id="GO:0000155">
    <property type="term" value="F:phosphorelay sensor kinase activity"/>
    <property type="evidence" value="ECO:0007669"/>
    <property type="project" value="InterPro"/>
</dbReference>
<dbReference type="EC" id="2.7.13.3" evidence="3"/>
<dbReference type="PANTHER" id="PTHR45339">
    <property type="entry name" value="HYBRID SIGNAL TRANSDUCTION HISTIDINE KINASE J"/>
    <property type="match status" value="1"/>
</dbReference>
<dbReference type="PANTHER" id="PTHR45339:SF1">
    <property type="entry name" value="HYBRID SIGNAL TRANSDUCTION HISTIDINE KINASE J"/>
    <property type="match status" value="1"/>
</dbReference>
<evidence type="ECO:0000259" key="21">
    <source>
        <dbReference type="PROSITE" id="PS50110"/>
    </source>
</evidence>
<dbReference type="CDD" id="cd16922">
    <property type="entry name" value="HATPase_EvgS-ArcB-TorS-like"/>
    <property type="match status" value="1"/>
</dbReference>
<dbReference type="InterPro" id="IPR000700">
    <property type="entry name" value="PAS-assoc_C"/>
</dbReference>
<organism evidence="25 26">
    <name type="scientific">Maridesulfovibrio ferrireducens</name>
    <dbReference type="NCBI Taxonomy" id="246191"/>
    <lineage>
        <taxon>Bacteria</taxon>
        <taxon>Pseudomonadati</taxon>
        <taxon>Thermodesulfobacteriota</taxon>
        <taxon>Desulfovibrionia</taxon>
        <taxon>Desulfovibrionales</taxon>
        <taxon>Desulfovibrionaceae</taxon>
        <taxon>Maridesulfovibrio</taxon>
    </lineage>
</organism>
<dbReference type="InterPro" id="IPR003661">
    <property type="entry name" value="HisK_dim/P_dom"/>
</dbReference>
<dbReference type="Pfam" id="PF12860">
    <property type="entry name" value="PAS_7"/>
    <property type="match status" value="1"/>
</dbReference>
<feature type="compositionally biased region" description="Polar residues" evidence="18">
    <location>
        <begin position="58"/>
        <end position="80"/>
    </location>
</feature>
<dbReference type="Gene3D" id="3.30.565.10">
    <property type="entry name" value="Histidine kinase-like ATPase, C-terminal domain"/>
    <property type="match status" value="1"/>
</dbReference>
<evidence type="ECO:0000256" key="12">
    <source>
        <dbReference type="ARBA" id="ARBA00023012"/>
    </source>
</evidence>
<evidence type="ECO:0000259" key="20">
    <source>
        <dbReference type="PROSITE" id="PS50109"/>
    </source>
</evidence>
<keyword evidence="5 17" id="KW-0597">Phosphoprotein</keyword>
<dbReference type="Pfam" id="PF13426">
    <property type="entry name" value="PAS_9"/>
    <property type="match status" value="2"/>
</dbReference>
<dbReference type="InterPro" id="IPR008207">
    <property type="entry name" value="Sig_transdc_His_kin_Hpt_dom"/>
</dbReference>
<dbReference type="InterPro" id="IPR001610">
    <property type="entry name" value="PAC"/>
</dbReference>
<evidence type="ECO:0000256" key="18">
    <source>
        <dbReference type="SAM" id="MobiDB-lite"/>
    </source>
</evidence>
<evidence type="ECO:0000313" key="25">
    <source>
        <dbReference type="EMBL" id="SDL51356.1"/>
    </source>
</evidence>
<dbReference type="InterPro" id="IPR035965">
    <property type="entry name" value="PAS-like_dom_sf"/>
</dbReference>
<evidence type="ECO:0000256" key="2">
    <source>
        <dbReference type="ARBA" id="ARBA00004651"/>
    </source>
</evidence>
<evidence type="ECO:0000256" key="10">
    <source>
        <dbReference type="ARBA" id="ARBA00022840"/>
    </source>
</evidence>
<dbReference type="PROSITE" id="PS50112">
    <property type="entry name" value="PAS"/>
    <property type="match status" value="1"/>
</dbReference>
<dbReference type="InterPro" id="IPR000014">
    <property type="entry name" value="PAS"/>
</dbReference>
<keyword evidence="11 19" id="KW-1133">Transmembrane helix</keyword>
<feature type="domain" description="PAS" evidence="22">
    <location>
        <begin position="693"/>
        <end position="746"/>
    </location>
</feature>
<dbReference type="SUPFAM" id="SSF47384">
    <property type="entry name" value="Homodimeric domain of signal transducing histidine kinase"/>
    <property type="match status" value="1"/>
</dbReference>
<dbReference type="Gene3D" id="3.30.450.40">
    <property type="match status" value="1"/>
</dbReference>
<dbReference type="InterPro" id="IPR011006">
    <property type="entry name" value="CheY-like_superfamily"/>
</dbReference>
<dbReference type="PROSITE" id="PS50113">
    <property type="entry name" value="PAC"/>
    <property type="match status" value="2"/>
</dbReference>
<dbReference type="CDD" id="cd00082">
    <property type="entry name" value="HisKA"/>
    <property type="match status" value="1"/>
</dbReference>
<dbReference type="FunFam" id="3.30.565.10:FF:000010">
    <property type="entry name" value="Sensor histidine kinase RcsC"/>
    <property type="match status" value="1"/>
</dbReference>
<dbReference type="Gene3D" id="3.40.50.2300">
    <property type="match status" value="2"/>
</dbReference>
<evidence type="ECO:0000256" key="5">
    <source>
        <dbReference type="ARBA" id="ARBA00022553"/>
    </source>
</evidence>
<dbReference type="NCBIfam" id="TIGR00229">
    <property type="entry name" value="sensory_box"/>
    <property type="match status" value="3"/>
</dbReference>
<evidence type="ECO:0000256" key="16">
    <source>
        <dbReference type="PROSITE-ProRule" id="PRU00110"/>
    </source>
</evidence>
<dbReference type="InterPro" id="IPR003594">
    <property type="entry name" value="HATPase_dom"/>
</dbReference>
<evidence type="ECO:0000256" key="3">
    <source>
        <dbReference type="ARBA" id="ARBA00012438"/>
    </source>
</evidence>
<evidence type="ECO:0000259" key="23">
    <source>
        <dbReference type="PROSITE" id="PS50113"/>
    </source>
</evidence>
<dbReference type="SUPFAM" id="SSF55781">
    <property type="entry name" value="GAF domain-like"/>
    <property type="match status" value="1"/>
</dbReference>
<dbReference type="Gene3D" id="3.30.450.20">
    <property type="entry name" value="PAS domain"/>
    <property type="match status" value="4"/>
</dbReference>
<feature type="modified residue" description="4-aspartylphosphate" evidence="17">
    <location>
        <position position="1291"/>
    </location>
</feature>
<dbReference type="Pfam" id="PF08448">
    <property type="entry name" value="PAS_4"/>
    <property type="match status" value="1"/>
</dbReference>
<dbReference type="SMART" id="SM00387">
    <property type="entry name" value="HATPase_c"/>
    <property type="match status" value="1"/>
</dbReference>
<accession>A0A1G9KP47</accession>
<feature type="domain" description="Histidine kinase" evidence="20">
    <location>
        <begin position="852"/>
        <end position="1075"/>
    </location>
</feature>
<dbReference type="InterPro" id="IPR013656">
    <property type="entry name" value="PAS_4"/>
</dbReference>
<evidence type="ECO:0000256" key="19">
    <source>
        <dbReference type="SAM" id="Phobius"/>
    </source>
</evidence>
<sequence>MFFNSLSKSRIFKMLKHGMYVVVLSLFFLSVSAKTLYCAQVQDNKKSYAVFSGDKVRSTQNPRSGNVQKTSSGNESSQSKFRNKADPALDFSVLGEVVILLLFVILLIFFWNRKLFKLNQILNEEVAQRRRMESVQSSLYRITLAVTEVSGMEEFYSIVQKHINEFMYARNFYIAFYDQEKDVLSFSYFTEEVEPTPPPRSLANGFTDYVIRTGKPLLADKHKRAELIALGELKVLGVPSVVWLGVPLIHEGRTIGVLAVQSYDESEILDEGDLDILLFLSPYVGIAFDRLQLHEQARLKALALKESEERFRTLFEESSDAVVLIDNELIVQCNRAAYKLLHMNSSSELIGLSSKDVGPEFQPDGSPSLEKSRRIARECLLNGANRFEWTLKKADGEVFPVEGLITPIMYKGKNILHVVWRDITERKKAEEALIEREVKYRALFDYANDAIVLMDLNGNFVSANPEALSMFRCHSEDEFKSLSPVNIMPNVQPDGVSSVVSFAAHIQTALELGSLEYEGVGKRTDEGEFYINVRIRPLIVNGKTLLLGTLRDITEKRASRAEIERSVSLLTATIESSADGILAVDGYGQVVAWNSRFADMWDIPEQLLNDGIVTDIFGFILSLVEIQESASDKIWKFPFESEPDNVDEFILKDGRIIERYSNSQRIGSEVVGRVWSFRDVTDRRKSEKALEESYRRLNDIIEFLPDPTMVVDAEGVLVAWNKAMEDVTGVSKENMVGKGNYEYALPFYGVRKPILLNWAIDAEEAIPSDMYEYVQRKGNVLFGEVYAPKVFGGEGAYFWGVACPLRDASGKIYGGIECLRNVTDRRRVARELNRAKLDAEAATRAKSEFLANMSHEIRTPMNSIIGLGHLVLNSILDTTQRECLEKMMSSADSLLSIIDEILDFSKIEAGKLVLENTEFALDNVLDKLCNLVAIKAEQKGLDFVLSVASDVPHRIIGDPLRLGQILTNLTNNAIKFTKEGEVALLISCVGECHNPSDICLKFIVRDSGIGLSKEEIDELFKSFSQADASTTRKFGGTGLGLAISKSLVNLMGGAISVESQPGLGSSFEFDINFINAETQPCLIMPSSTHGMRVLVIDENSTSREFLGAWLKYLSFDVVLESSTDSGIDRLQSDSAGGAKTDLIIMDCNPLHTDGFEKVALIRSLPDLIDIPIVMMIPVGVGEGVRKQASLSGINGFISKPVTRVSLYQSVKAAFKFDTDLKKDSSVLNNMQNISGVKRRKIKALLVEDNKLNQYVATKMLESFGIGVTVAENGRQALDALWSAPYDIVLMDIQMPEMDGLTATRIIRSDEHYKDLPILAMTAHAMPGDLEKSLEAGMNEHITKPISPITLLDVLKKYIKSTAFSYVPISGGEEQDGIAIPEVPGIDIVKGLSNVGGNKKGYLRVLKGFRHYYGNFADDLKMLIDNSEFEKAAIKIHSLKGVSGNVGAQHLYELCRIIEGEIHEFDEDRMASSLNLFVSELLKIIKGLSVLPGSYKSENNEYINDKDKSFELINELYKLLKEGDADSYDVLEELVTFLDPEQFEGQLKKLTQHIDNLDFDECCLVLEKIAAELGITLRKRS</sequence>
<keyword evidence="8" id="KW-0547">Nucleotide-binding</keyword>
<evidence type="ECO:0000313" key="26">
    <source>
        <dbReference type="Proteomes" id="UP000199053"/>
    </source>
</evidence>
<dbReference type="InterPro" id="IPR036890">
    <property type="entry name" value="HATPase_C_sf"/>
</dbReference>
<dbReference type="SUPFAM" id="SSF55785">
    <property type="entry name" value="PYP-like sensor domain (PAS domain)"/>
    <property type="match status" value="4"/>
</dbReference>
<dbReference type="InterPro" id="IPR003018">
    <property type="entry name" value="GAF"/>
</dbReference>
<dbReference type="InterPro" id="IPR004358">
    <property type="entry name" value="Sig_transdc_His_kin-like_C"/>
</dbReference>
<feature type="modified residue" description="Phosphohistidine" evidence="16">
    <location>
        <position position="1436"/>
    </location>
</feature>
<feature type="domain" description="HPt" evidence="24">
    <location>
        <begin position="1397"/>
        <end position="1490"/>
    </location>
</feature>
<dbReference type="STRING" id="246191.SAMN05660337_3161"/>
<dbReference type="InterPro" id="IPR029016">
    <property type="entry name" value="GAF-like_dom_sf"/>
</dbReference>
<keyword evidence="7 19" id="KW-0812">Transmembrane</keyword>
<dbReference type="OrthoDB" id="9176708at2"/>
<evidence type="ECO:0000256" key="4">
    <source>
        <dbReference type="ARBA" id="ARBA00022475"/>
    </source>
</evidence>
<keyword evidence="4" id="KW-1003">Cell membrane</keyword>
<keyword evidence="6" id="KW-0808">Transferase</keyword>
<dbReference type="InterPro" id="IPR005467">
    <property type="entry name" value="His_kinase_dom"/>
</dbReference>
<feature type="modified residue" description="4-aspartylphosphate" evidence="17">
    <location>
        <position position="1146"/>
    </location>
</feature>
<feature type="domain" description="PAC" evidence="23">
    <location>
        <begin position="784"/>
        <end position="834"/>
    </location>
</feature>
<dbReference type="Pfam" id="PF00512">
    <property type="entry name" value="HisKA"/>
    <property type="match status" value="1"/>
</dbReference>
<comment type="subcellular location">
    <subcellularLocation>
        <location evidence="2">Cell membrane</location>
        <topology evidence="2">Multi-pass membrane protein</topology>
    </subcellularLocation>
</comment>
<dbReference type="GO" id="GO:0005524">
    <property type="term" value="F:ATP binding"/>
    <property type="evidence" value="ECO:0007669"/>
    <property type="project" value="UniProtKB-KW"/>
</dbReference>
<dbReference type="EMBL" id="FNGA01000005">
    <property type="protein sequence ID" value="SDL51356.1"/>
    <property type="molecule type" value="Genomic_DNA"/>
</dbReference>
<feature type="domain" description="PAC" evidence="23">
    <location>
        <begin position="385"/>
        <end position="435"/>
    </location>
</feature>
<dbReference type="Pfam" id="PF13185">
    <property type="entry name" value="GAF_2"/>
    <property type="match status" value="1"/>
</dbReference>
<keyword evidence="26" id="KW-1185">Reference proteome</keyword>
<dbReference type="CDD" id="cd17546">
    <property type="entry name" value="REC_hyHK_CKI1_RcsC-like"/>
    <property type="match status" value="1"/>
</dbReference>
<evidence type="ECO:0000256" key="1">
    <source>
        <dbReference type="ARBA" id="ARBA00000085"/>
    </source>
</evidence>
<dbReference type="FunFam" id="1.10.287.130:FF:000002">
    <property type="entry name" value="Two-component osmosensing histidine kinase"/>
    <property type="match status" value="1"/>
</dbReference>
<evidence type="ECO:0000256" key="13">
    <source>
        <dbReference type="ARBA" id="ARBA00023136"/>
    </source>
</evidence>
<dbReference type="SMART" id="SM00448">
    <property type="entry name" value="REC"/>
    <property type="match status" value="2"/>
</dbReference>
<evidence type="ECO:0000256" key="8">
    <source>
        <dbReference type="ARBA" id="ARBA00022741"/>
    </source>
</evidence>
<dbReference type="SMART" id="SM00086">
    <property type="entry name" value="PAC"/>
    <property type="match status" value="3"/>
</dbReference>
<keyword evidence="13 19" id="KW-0472">Membrane</keyword>